<organism evidence="7 8">
    <name type="scientific">Pseudorhizobium endolithicum</name>
    <dbReference type="NCBI Taxonomy" id="1191678"/>
    <lineage>
        <taxon>Bacteria</taxon>
        <taxon>Pseudomonadati</taxon>
        <taxon>Pseudomonadota</taxon>
        <taxon>Alphaproteobacteria</taxon>
        <taxon>Hyphomicrobiales</taxon>
        <taxon>Rhizobiaceae</taxon>
        <taxon>Rhizobium/Agrobacterium group</taxon>
        <taxon>Pseudorhizobium</taxon>
    </lineage>
</organism>
<evidence type="ECO:0000313" key="8">
    <source>
        <dbReference type="Proteomes" id="UP000606921"/>
    </source>
</evidence>
<dbReference type="Proteomes" id="UP000606921">
    <property type="component" value="Unassembled WGS sequence"/>
</dbReference>
<comment type="function">
    <text evidence="1">Is involved in generating a small heat-stable compound (Nod), an acylated oligomer of N-acetylglucosamine, that stimulates mitosis in various plant protoplasts.</text>
</comment>
<dbReference type="InterPro" id="IPR051398">
    <property type="entry name" value="Polysacch_Deacetylase"/>
</dbReference>
<dbReference type="PANTHER" id="PTHR34216">
    <property type="match status" value="1"/>
</dbReference>
<evidence type="ECO:0000256" key="5">
    <source>
        <dbReference type="ARBA" id="ARBA00032976"/>
    </source>
</evidence>
<keyword evidence="8" id="KW-1185">Reference proteome</keyword>
<dbReference type="RefSeq" id="WP_142592778.1">
    <property type="nucleotide sequence ID" value="NZ_CABFWF030000012.1"/>
</dbReference>
<accession>A0ABM8PNB4</accession>
<dbReference type="CDD" id="cd10967">
    <property type="entry name" value="CE4_GLA_like_6s"/>
    <property type="match status" value="1"/>
</dbReference>
<dbReference type="PROSITE" id="PS51677">
    <property type="entry name" value="NODB"/>
    <property type="match status" value="1"/>
</dbReference>
<evidence type="ECO:0000313" key="7">
    <source>
        <dbReference type="EMBL" id="CAD7039251.1"/>
    </source>
</evidence>
<dbReference type="InterPro" id="IPR011330">
    <property type="entry name" value="Glyco_hydro/deAcase_b/a-brl"/>
</dbReference>
<name>A0ABM8PNB4_9HYPH</name>
<dbReference type="Gene3D" id="3.20.20.370">
    <property type="entry name" value="Glycoside hydrolase/deacetylase"/>
    <property type="match status" value="1"/>
</dbReference>
<evidence type="ECO:0000256" key="2">
    <source>
        <dbReference type="ARBA" id="ARBA00010973"/>
    </source>
</evidence>
<comment type="similarity">
    <text evidence="2">Belongs to the polysaccharide deacetylase family.</text>
</comment>
<dbReference type="PANTHER" id="PTHR34216:SF11">
    <property type="entry name" value="CHITOOLIGOSACCHARIDE DEACETYLASE"/>
    <property type="match status" value="1"/>
</dbReference>
<dbReference type="InterPro" id="IPR002509">
    <property type="entry name" value="NODB_dom"/>
</dbReference>
<evidence type="ECO:0000256" key="1">
    <source>
        <dbReference type="ARBA" id="ARBA00003236"/>
    </source>
</evidence>
<dbReference type="EMBL" id="CABFWF030000012">
    <property type="protein sequence ID" value="CAD7039251.1"/>
    <property type="molecule type" value="Genomic_DNA"/>
</dbReference>
<comment type="caution">
    <text evidence="7">The sequence shown here is derived from an EMBL/GenBank/DDBJ whole genome shotgun (WGS) entry which is preliminary data.</text>
</comment>
<evidence type="ECO:0000259" key="6">
    <source>
        <dbReference type="PROSITE" id="PS51677"/>
    </source>
</evidence>
<keyword evidence="4" id="KW-0732">Signal</keyword>
<protein>
    <recommendedName>
        <fullName evidence="3">Chitooligosaccharide deacetylase</fullName>
    </recommendedName>
    <alternativeName>
        <fullName evidence="5">Nodulation protein B</fullName>
    </alternativeName>
</protein>
<gene>
    <name evidence="7" type="ORF">REJC140_00729</name>
</gene>
<dbReference type="SUPFAM" id="SSF88713">
    <property type="entry name" value="Glycoside hydrolase/deacetylase"/>
    <property type="match status" value="1"/>
</dbReference>
<feature type="domain" description="NodB homology" evidence="6">
    <location>
        <begin position="35"/>
        <end position="240"/>
    </location>
</feature>
<sequence length="255" mass="28433">MSDLILRANQLIDRLGNRLIWTMAPRTRSVTTSVPLVSFTFDDVPDTALTNGAAILENHGARGTFYIAGGLADRVEPDRRLISPAGCRALFERGHEIGCHTHAHRSVRSYGRSLSDDLDRNGRYLADLGIKRPTNFAFPYNAAWPTARRTLKQRYATCRGAGEAVNRGDVDPWMLKSVEIRQPEDHAVQLTRWIDDVRENPGWLIFFTHDVSDEPTPYGCTPATFDHLVGHAAQAGCAVVTVAEAIRRLGWEQAR</sequence>
<evidence type="ECO:0000256" key="4">
    <source>
        <dbReference type="ARBA" id="ARBA00022729"/>
    </source>
</evidence>
<proteinExistence type="inferred from homology"/>
<dbReference type="Pfam" id="PF01522">
    <property type="entry name" value="Polysacc_deac_1"/>
    <property type="match status" value="1"/>
</dbReference>
<evidence type="ECO:0000256" key="3">
    <source>
        <dbReference type="ARBA" id="ARBA00020071"/>
    </source>
</evidence>
<reference evidence="7 8" key="1">
    <citation type="submission" date="2020-11" db="EMBL/GenBank/DDBJ databases">
        <authorList>
            <person name="Lassalle F."/>
        </authorList>
    </citation>
    <scope>NUCLEOTIDE SEQUENCE [LARGE SCALE GENOMIC DNA]</scope>
    <source>
        <strain evidence="7 8">JC140</strain>
    </source>
</reference>